<keyword evidence="1" id="KW-0812">Transmembrane</keyword>
<sequence length="93" mass="10312">METINMQLHTSNTIFGLPKLPARYASLVMPFLLSILMTCVVSGVSTLRSLGWSSSFLHVWLSAWAISWMFAFPTLLIALPVVRKLTACLVRSA</sequence>
<dbReference type="InterPro" id="IPR021529">
    <property type="entry name" value="DUF2798"/>
</dbReference>
<dbReference type="AlphaFoldDB" id="A0A923I328"/>
<keyword evidence="1" id="KW-0472">Membrane</keyword>
<proteinExistence type="predicted"/>
<keyword evidence="3" id="KW-1185">Reference proteome</keyword>
<dbReference type="Proteomes" id="UP000612361">
    <property type="component" value="Unassembled WGS sequence"/>
</dbReference>
<gene>
    <name evidence="2" type="ORF">H8K47_12555</name>
</gene>
<keyword evidence="1" id="KW-1133">Transmembrane helix</keyword>
<protein>
    <submittedName>
        <fullName evidence="2">DUF2798 domain-containing protein</fullName>
    </submittedName>
</protein>
<dbReference type="EMBL" id="JACOGG010000012">
    <property type="protein sequence ID" value="MBC3936197.1"/>
    <property type="molecule type" value="Genomic_DNA"/>
</dbReference>
<evidence type="ECO:0000313" key="2">
    <source>
        <dbReference type="EMBL" id="MBC3936197.1"/>
    </source>
</evidence>
<name>A0A923I328_9BURK</name>
<evidence type="ECO:0000256" key="1">
    <source>
        <dbReference type="SAM" id="Phobius"/>
    </source>
</evidence>
<organism evidence="2 3">
    <name type="scientific">Undibacterium rugosum</name>
    <dbReference type="NCBI Taxonomy" id="2762291"/>
    <lineage>
        <taxon>Bacteria</taxon>
        <taxon>Pseudomonadati</taxon>
        <taxon>Pseudomonadota</taxon>
        <taxon>Betaproteobacteria</taxon>
        <taxon>Burkholderiales</taxon>
        <taxon>Oxalobacteraceae</taxon>
        <taxon>Undibacterium</taxon>
    </lineage>
</organism>
<feature type="transmembrane region" description="Helical" evidence="1">
    <location>
        <begin position="27"/>
        <end position="47"/>
    </location>
</feature>
<dbReference type="Pfam" id="PF11391">
    <property type="entry name" value="DUF2798"/>
    <property type="match status" value="1"/>
</dbReference>
<comment type="caution">
    <text evidence="2">The sequence shown here is derived from an EMBL/GenBank/DDBJ whole genome shotgun (WGS) entry which is preliminary data.</text>
</comment>
<reference evidence="2" key="1">
    <citation type="submission" date="2020-08" db="EMBL/GenBank/DDBJ databases">
        <title>Novel species isolated from subtropical streams in China.</title>
        <authorList>
            <person name="Lu H."/>
        </authorList>
    </citation>
    <scope>NUCLEOTIDE SEQUENCE</scope>
    <source>
        <strain evidence="2">CY7W</strain>
    </source>
</reference>
<feature type="transmembrane region" description="Helical" evidence="1">
    <location>
        <begin position="59"/>
        <end position="82"/>
    </location>
</feature>
<accession>A0A923I328</accession>
<evidence type="ECO:0000313" key="3">
    <source>
        <dbReference type="Proteomes" id="UP000612361"/>
    </source>
</evidence>